<sequence length="128" mass="13760">MGTGGTQPIKTTPVASLRRAPGQGSSGEHILIAANLFGGDLRRSTMSLEDPAPYPLKLAKRILFHTPANLMSTAQIASWLAADLSRRHAPEMSEDDGVVQTQPPPVISIEEAMNRCFAIDDFGNGKYL</sequence>
<reference evidence="2 3" key="1">
    <citation type="submission" date="2024-01" db="EMBL/GenBank/DDBJ databases">
        <title>A draft genome for the cacao thread blight pathogen Marasmiellus scandens.</title>
        <authorList>
            <person name="Baruah I.K."/>
            <person name="Leung J."/>
            <person name="Bukari Y."/>
            <person name="Amoako-Attah I."/>
            <person name="Meinhardt L.W."/>
            <person name="Bailey B.A."/>
            <person name="Cohen S.P."/>
        </authorList>
    </citation>
    <scope>NUCLEOTIDE SEQUENCE [LARGE SCALE GENOMIC DNA]</scope>
    <source>
        <strain evidence="2 3">GH-19</strain>
    </source>
</reference>
<evidence type="ECO:0000313" key="3">
    <source>
        <dbReference type="Proteomes" id="UP001498398"/>
    </source>
</evidence>
<keyword evidence="3" id="KW-1185">Reference proteome</keyword>
<organism evidence="2 3">
    <name type="scientific">Marasmiellus scandens</name>
    <dbReference type="NCBI Taxonomy" id="2682957"/>
    <lineage>
        <taxon>Eukaryota</taxon>
        <taxon>Fungi</taxon>
        <taxon>Dikarya</taxon>
        <taxon>Basidiomycota</taxon>
        <taxon>Agaricomycotina</taxon>
        <taxon>Agaricomycetes</taxon>
        <taxon>Agaricomycetidae</taxon>
        <taxon>Agaricales</taxon>
        <taxon>Marasmiineae</taxon>
        <taxon>Omphalotaceae</taxon>
        <taxon>Marasmiellus</taxon>
    </lineage>
</organism>
<feature type="compositionally biased region" description="Polar residues" evidence="1">
    <location>
        <begin position="1"/>
        <end position="14"/>
    </location>
</feature>
<protein>
    <submittedName>
        <fullName evidence="2">Uncharacterized protein</fullName>
    </submittedName>
</protein>
<comment type="caution">
    <text evidence="2">The sequence shown here is derived from an EMBL/GenBank/DDBJ whole genome shotgun (WGS) entry which is preliminary data.</text>
</comment>
<name>A0ABR1ITG3_9AGAR</name>
<evidence type="ECO:0000313" key="2">
    <source>
        <dbReference type="EMBL" id="KAK7437699.1"/>
    </source>
</evidence>
<dbReference type="Proteomes" id="UP001498398">
    <property type="component" value="Unassembled WGS sequence"/>
</dbReference>
<dbReference type="EMBL" id="JBANRG010000083">
    <property type="protein sequence ID" value="KAK7437699.1"/>
    <property type="molecule type" value="Genomic_DNA"/>
</dbReference>
<gene>
    <name evidence="2" type="ORF">VKT23_018415</name>
</gene>
<feature type="region of interest" description="Disordered" evidence="1">
    <location>
        <begin position="1"/>
        <end position="26"/>
    </location>
</feature>
<proteinExistence type="predicted"/>
<evidence type="ECO:0000256" key="1">
    <source>
        <dbReference type="SAM" id="MobiDB-lite"/>
    </source>
</evidence>
<accession>A0ABR1ITG3</accession>